<reference evidence="3 5" key="2">
    <citation type="submission" date="2018-08" db="EMBL/GenBank/DDBJ databases">
        <title>Genomic Encyclopedia of Archaeal and Bacterial Type Strains, Phase II (KMG-II): from individual species to whole genera.</title>
        <authorList>
            <person name="Goeker M."/>
        </authorList>
    </citation>
    <scope>NUCLEOTIDE SEQUENCE [LARGE SCALE GENOMIC DNA]</scope>
    <source>
        <strain evidence="3 5">DSM 2261</strain>
    </source>
</reference>
<reference evidence="2 4" key="1">
    <citation type="submission" date="2015-05" db="EMBL/GenBank/DDBJ databases">
        <title>Genome assembly of Archangium gephyra DSM 2261.</title>
        <authorList>
            <person name="Sharma G."/>
            <person name="Subramanian S."/>
        </authorList>
    </citation>
    <scope>NUCLEOTIDE SEQUENCE [LARGE SCALE GENOMIC DNA]</scope>
    <source>
        <strain evidence="2 4">DSM 2261</strain>
    </source>
</reference>
<evidence type="ECO:0000313" key="2">
    <source>
        <dbReference type="EMBL" id="AKJ04740.1"/>
    </source>
</evidence>
<keyword evidence="5" id="KW-1185">Reference proteome</keyword>
<dbReference type="KEGG" id="age:AA314_06366"/>
<evidence type="ECO:0000313" key="5">
    <source>
        <dbReference type="Proteomes" id="UP000256345"/>
    </source>
</evidence>
<sequence>MSNSDLKASSPSQQVGTRDGSDYHGYLGRLQAGFEEHVAHQQLFTTNAAGLWEAYLASFPEELRQQQNCNSCRQFIERFGHLVTLDETGHQGSPFWLEHLASEENLAAVQRLRGMVEKAHVNGVFLSSEPVWGNPETGVWKHLAVRVPQARVFKPGLLSASQKMAEHRENHRCLNVALDEFKAELLEQARVVLQAEALTRSEKFIGVVEWLIARQRERKTPQGRNLIWKAVASAPAGFCTPRSSMVGTLLEDLAAGLPFETVKKRFDDKMHPLQYQRPQAAPSAGNIQQAEEAIAKLGLAPALERRFATLADVPLTWKPRTDKPEKGGSVFGHLKSKEEARATDLKLPTKTLTWIKFRDTVLPTAEKMELLVPSSSSAFSALITAVHPDAPPLIQWDSPEQRNAVTWYFYQNPSTASSWGLTPGYVEVLGLTMKPNTWFGDRFPQQGQGVFFILKGSRDSRNSSLSLFPEHLRSDLHGIRATIEAFSRSRQLVVPEGEPLASGLMVIPSADSSWNVGLRVTSKGSVATYTLDRWD</sequence>
<organism evidence="2 4">
    <name type="scientific">Archangium gephyra</name>
    <dbReference type="NCBI Taxonomy" id="48"/>
    <lineage>
        <taxon>Bacteria</taxon>
        <taxon>Pseudomonadati</taxon>
        <taxon>Myxococcota</taxon>
        <taxon>Myxococcia</taxon>
        <taxon>Myxococcales</taxon>
        <taxon>Cystobacterineae</taxon>
        <taxon>Archangiaceae</taxon>
        <taxon>Archangium</taxon>
    </lineage>
</organism>
<gene>
    <name evidence="2" type="ORF">AA314_06366</name>
    <name evidence="3" type="ORF">ATI61_101183</name>
</gene>
<dbReference type="RefSeq" id="WP_053066841.1">
    <property type="nucleotide sequence ID" value="NZ_CP011509.1"/>
</dbReference>
<evidence type="ECO:0000256" key="1">
    <source>
        <dbReference type="SAM" id="MobiDB-lite"/>
    </source>
</evidence>
<accession>A0AAC8TGE2</accession>
<feature type="compositionally biased region" description="Polar residues" evidence="1">
    <location>
        <begin position="1"/>
        <end position="16"/>
    </location>
</feature>
<evidence type="ECO:0000313" key="3">
    <source>
        <dbReference type="EMBL" id="REG37205.1"/>
    </source>
</evidence>
<dbReference type="AlphaFoldDB" id="A0AAC8TGE2"/>
<dbReference type="EMBL" id="CP011509">
    <property type="protein sequence ID" value="AKJ04740.1"/>
    <property type="molecule type" value="Genomic_DNA"/>
</dbReference>
<proteinExistence type="predicted"/>
<feature type="region of interest" description="Disordered" evidence="1">
    <location>
        <begin position="1"/>
        <end position="20"/>
    </location>
</feature>
<dbReference type="Proteomes" id="UP000256345">
    <property type="component" value="Unassembled WGS sequence"/>
</dbReference>
<name>A0AAC8TGE2_9BACT</name>
<dbReference type="EMBL" id="QUMU01000001">
    <property type="protein sequence ID" value="REG37205.1"/>
    <property type="molecule type" value="Genomic_DNA"/>
</dbReference>
<dbReference type="Proteomes" id="UP000035579">
    <property type="component" value="Chromosome"/>
</dbReference>
<evidence type="ECO:0000313" key="4">
    <source>
        <dbReference type="Proteomes" id="UP000035579"/>
    </source>
</evidence>
<protein>
    <submittedName>
        <fullName evidence="2">Phage protein</fullName>
    </submittedName>
</protein>